<evidence type="ECO:0000256" key="1">
    <source>
        <dbReference type="ARBA" id="ARBA00004651"/>
    </source>
</evidence>
<evidence type="ECO:0000256" key="6">
    <source>
        <dbReference type="ARBA" id="ARBA00022989"/>
    </source>
</evidence>
<keyword evidence="3" id="KW-0813">Transport</keyword>
<dbReference type="PANTHER" id="PTHR43302:SF5">
    <property type="entry name" value="TRANSPORTER ARSB-RELATED"/>
    <property type="match status" value="1"/>
</dbReference>
<dbReference type="PRINTS" id="PR00758">
    <property type="entry name" value="ARSENICPUMP"/>
</dbReference>
<evidence type="ECO:0000256" key="5">
    <source>
        <dbReference type="ARBA" id="ARBA00022692"/>
    </source>
</evidence>
<reference evidence="11" key="1">
    <citation type="submission" date="2020-05" db="EMBL/GenBank/DDBJ databases">
        <title>Phylogenomic resolution of chytrid fungi.</title>
        <authorList>
            <person name="Stajich J.E."/>
            <person name="Amses K."/>
            <person name="Simmons R."/>
            <person name="Seto K."/>
            <person name="Myers J."/>
            <person name="Bonds A."/>
            <person name="Quandt C.A."/>
            <person name="Barry K."/>
            <person name="Liu P."/>
            <person name="Grigoriev I."/>
            <person name="Longcore J.E."/>
            <person name="James T.Y."/>
        </authorList>
    </citation>
    <scope>NUCLEOTIDE SEQUENCE</scope>
    <source>
        <strain evidence="11">JEL0379</strain>
    </source>
</reference>
<evidence type="ECO:0000256" key="4">
    <source>
        <dbReference type="ARBA" id="ARBA00022475"/>
    </source>
</evidence>
<feature type="domain" description="Citrate transporter-like" evidence="10">
    <location>
        <begin position="54"/>
        <end position="293"/>
    </location>
</feature>
<feature type="transmembrane region" description="Helical" evidence="9">
    <location>
        <begin position="48"/>
        <end position="70"/>
    </location>
</feature>
<keyword evidence="5 9" id="KW-0812">Transmembrane</keyword>
<dbReference type="Pfam" id="PF02040">
    <property type="entry name" value="ArsB"/>
    <property type="match status" value="1"/>
</dbReference>
<accession>A0AAD5THE6</accession>
<dbReference type="InterPro" id="IPR000802">
    <property type="entry name" value="Arsenical_pump_ArsB"/>
</dbReference>
<sequence length="592" mass="64472">MASDSLSVFSWVTLVCFVVVIVLCIRPISLPLRVPVGKKTWHVALDLATAPVLGVLFLLATNSIGGQVVADGFLGSPDSIQPFSVVILVFALAYICISIDVTGFFEFVAFQVALRGGTNGKRLFLYLFLLSTVMTIFTSNDVVVLTVTPIVCYLTEETKTKRTAYLLSTFIACNIASMALYIGNPTNIVVAQAYEINFIQYSAWMLLPTAVSLIIAYIMCWFVLLPDIPTELPSPPPNAAQRYRIRRKWGAAIGCTVLLVCLIALMVVPIFAHVPVWELTLPFAVVMIVKDVILDVWVDRQSKGQTIEGAALEMAQRGPNGSSGQGLIAYIPGDQSREDVQIFEVPPSNFHTTNHTSHTEHAPAESIQDRRGAPILEEFPPDECRRSVASKPSSLSSEDSDSPSSRILPTVMMITRRLPWKLVPFSFGMFMLCEALSANGWVALLAKVMARTSVGGHMLPIVFFTGVITTLACNIMNNLPMAILFARVFEHPEFEATAQSVIGGGDVAATATTVDALRRGGMFALIVGSNLGANLTFIGSLAGLMWADLLRKRDVVISQTNFLKKCVLITPVVLVGTLAVLIAEFVVQRYYV</sequence>
<comment type="caution">
    <text evidence="11">The sequence shown here is derived from an EMBL/GenBank/DDBJ whole genome shotgun (WGS) entry which is preliminary data.</text>
</comment>
<feature type="transmembrane region" description="Helical" evidence="9">
    <location>
        <begin position="125"/>
        <end position="152"/>
    </location>
</feature>
<feature type="transmembrane region" description="Helical" evidence="9">
    <location>
        <begin position="82"/>
        <end position="105"/>
    </location>
</feature>
<dbReference type="GO" id="GO:0005886">
    <property type="term" value="C:plasma membrane"/>
    <property type="evidence" value="ECO:0007669"/>
    <property type="project" value="UniProtKB-SubCell"/>
</dbReference>
<dbReference type="PANTHER" id="PTHR43302">
    <property type="entry name" value="TRANSPORTER ARSB-RELATED"/>
    <property type="match status" value="1"/>
</dbReference>
<feature type="compositionally biased region" description="Low complexity" evidence="8">
    <location>
        <begin position="390"/>
        <end position="404"/>
    </location>
</feature>
<proteinExistence type="inferred from homology"/>
<evidence type="ECO:0000313" key="12">
    <source>
        <dbReference type="Proteomes" id="UP001212152"/>
    </source>
</evidence>
<evidence type="ECO:0000256" key="7">
    <source>
        <dbReference type="ARBA" id="ARBA00023136"/>
    </source>
</evidence>
<dbReference type="Proteomes" id="UP001212152">
    <property type="component" value="Unassembled WGS sequence"/>
</dbReference>
<keyword evidence="7 9" id="KW-0472">Membrane</keyword>
<feature type="transmembrane region" description="Helical" evidence="9">
    <location>
        <begin position="523"/>
        <end position="547"/>
    </location>
</feature>
<feature type="transmembrane region" description="Helical" evidence="9">
    <location>
        <begin position="422"/>
        <end position="446"/>
    </location>
</feature>
<dbReference type="AlphaFoldDB" id="A0AAD5THE6"/>
<feature type="transmembrane region" description="Helical" evidence="9">
    <location>
        <begin position="7"/>
        <end position="28"/>
    </location>
</feature>
<dbReference type="InterPro" id="IPR004680">
    <property type="entry name" value="Cit_transptr-like_dom"/>
</dbReference>
<evidence type="ECO:0000256" key="3">
    <source>
        <dbReference type="ARBA" id="ARBA00022448"/>
    </source>
</evidence>
<name>A0AAD5THE6_9FUNG</name>
<evidence type="ECO:0000256" key="2">
    <source>
        <dbReference type="ARBA" id="ARBA00009843"/>
    </source>
</evidence>
<protein>
    <recommendedName>
        <fullName evidence="10">Citrate transporter-like domain-containing protein</fullName>
    </recommendedName>
</protein>
<evidence type="ECO:0000256" key="9">
    <source>
        <dbReference type="SAM" id="Phobius"/>
    </source>
</evidence>
<keyword evidence="4" id="KW-1003">Cell membrane</keyword>
<feature type="compositionally biased region" description="Basic and acidic residues" evidence="8">
    <location>
        <begin position="357"/>
        <end position="372"/>
    </location>
</feature>
<feature type="transmembrane region" description="Helical" evidence="9">
    <location>
        <begin position="567"/>
        <end position="587"/>
    </location>
</feature>
<evidence type="ECO:0000313" key="11">
    <source>
        <dbReference type="EMBL" id="KAJ3176291.1"/>
    </source>
</evidence>
<feature type="transmembrane region" description="Helical" evidence="9">
    <location>
        <begin position="203"/>
        <end position="228"/>
    </location>
</feature>
<feature type="region of interest" description="Disordered" evidence="8">
    <location>
        <begin position="349"/>
        <end position="404"/>
    </location>
</feature>
<feature type="transmembrane region" description="Helical" evidence="9">
    <location>
        <begin position="458"/>
        <end position="477"/>
    </location>
</feature>
<dbReference type="EMBL" id="JADGJQ010000042">
    <property type="protein sequence ID" value="KAJ3176291.1"/>
    <property type="molecule type" value="Genomic_DNA"/>
</dbReference>
<dbReference type="GO" id="GO:0015105">
    <property type="term" value="F:arsenite transmembrane transporter activity"/>
    <property type="evidence" value="ECO:0007669"/>
    <property type="project" value="InterPro"/>
</dbReference>
<feature type="transmembrane region" description="Helical" evidence="9">
    <location>
        <begin position="164"/>
        <end position="183"/>
    </location>
</feature>
<comment type="similarity">
    <text evidence="2">Belongs to the CitM (TC 2.A.11) transporter family.</text>
</comment>
<organism evidence="11 12">
    <name type="scientific">Geranomyces variabilis</name>
    <dbReference type="NCBI Taxonomy" id="109894"/>
    <lineage>
        <taxon>Eukaryota</taxon>
        <taxon>Fungi</taxon>
        <taxon>Fungi incertae sedis</taxon>
        <taxon>Chytridiomycota</taxon>
        <taxon>Chytridiomycota incertae sedis</taxon>
        <taxon>Chytridiomycetes</taxon>
        <taxon>Spizellomycetales</taxon>
        <taxon>Powellomycetaceae</taxon>
        <taxon>Geranomyces</taxon>
    </lineage>
</organism>
<gene>
    <name evidence="11" type="ORF">HDU87_005333</name>
</gene>
<keyword evidence="12" id="KW-1185">Reference proteome</keyword>
<comment type="subcellular location">
    <subcellularLocation>
        <location evidence="1">Cell membrane</location>
        <topology evidence="1">Multi-pass membrane protein</topology>
    </subcellularLocation>
</comment>
<dbReference type="Pfam" id="PF03600">
    <property type="entry name" value="CitMHS"/>
    <property type="match status" value="1"/>
</dbReference>
<feature type="transmembrane region" description="Helical" evidence="9">
    <location>
        <begin position="279"/>
        <end position="298"/>
    </location>
</feature>
<keyword evidence="6 9" id="KW-1133">Transmembrane helix</keyword>
<evidence type="ECO:0000256" key="8">
    <source>
        <dbReference type="SAM" id="MobiDB-lite"/>
    </source>
</evidence>
<evidence type="ECO:0000259" key="10">
    <source>
        <dbReference type="Pfam" id="PF03600"/>
    </source>
</evidence>
<feature type="transmembrane region" description="Helical" evidence="9">
    <location>
        <begin position="249"/>
        <end position="273"/>
    </location>
</feature>